<sequence>CETLRRDLGAIDHSIGLHELAIDPTLIPPTGTHQHFFARGALTRLIMQYLTESSPRWVSTTELSAVIERAVGRPLHQRPEARNLNRMIRIRLAALLQRGQVIKRSQVVVSESGKPLQHFEWRIGSTTAGDSDPAEV</sequence>
<proteinExistence type="predicted"/>
<gene>
    <name evidence="1" type="ORF">B2A_03870</name>
</gene>
<name>T1AGP8_9ZZZZ</name>
<organism evidence="1">
    <name type="scientific">mine drainage metagenome</name>
    <dbReference type="NCBI Taxonomy" id="410659"/>
    <lineage>
        <taxon>unclassified sequences</taxon>
        <taxon>metagenomes</taxon>
        <taxon>ecological metagenomes</taxon>
    </lineage>
</organism>
<feature type="non-terminal residue" evidence="1">
    <location>
        <position position="1"/>
    </location>
</feature>
<protein>
    <submittedName>
        <fullName evidence="1">Uncharacterized protein</fullName>
    </submittedName>
</protein>
<reference evidence="1" key="1">
    <citation type="submission" date="2013-08" db="EMBL/GenBank/DDBJ databases">
        <authorList>
            <person name="Mendez C."/>
            <person name="Richter M."/>
            <person name="Ferrer M."/>
            <person name="Sanchez J."/>
        </authorList>
    </citation>
    <scope>NUCLEOTIDE SEQUENCE</scope>
</reference>
<dbReference type="AlphaFoldDB" id="T1AGP8"/>
<evidence type="ECO:0000313" key="1">
    <source>
        <dbReference type="EMBL" id="EQD59661.1"/>
    </source>
</evidence>
<accession>T1AGP8</accession>
<comment type="caution">
    <text evidence="1">The sequence shown here is derived from an EMBL/GenBank/DDBJ whole genome shotgun (WGS) entry which is preliminary data.</text>
</comment>
<dbReference type="EMBL" id="AUZZ01002577">
    <property type="protein sequence ID" value="EQD59661.1"/>
    <property type="molecule type" value="Genomic_DNA"/>
</dbReference>
<reference evidence="1" key="2">
    <citation type="journal article" date="2014" name="ISME J.">
        <title>Microbial stratification in low pH oxic and suboxic macroscopic growths along an acid mine drainage.</title>
        <authorList>
            <person name="Mendez-Garcia C."/>
            <person name="Mesa V."/>
            <person name="Sprenger R.R."/>
            <person name="Richter M."/>
            <person name="Diez M.S."/>
            <person name="Solano J."/>
            <person name="Bargiela R."/>
            <person name="Golyshina O.V."/>
            <person name="Manteca A."/>
            <person name="Ramos J.L."/>
            <person name="Gallego J.R."/>
            <person name="Llorente I."/>
            <person name="Martins Dos Santos V.A."/>
            <person name="Jensen O.N."/>
            <person name="Pelaez A.I."/>
            <person name="Sanchez J."/>
            <person name="Ferrer M."/>
        </authorList>
    </citation>
    <scope>NUCLEOTIDE SEQUENCE</scope>
</reference>